<protein>
    <submittedName>
        <fullName evidence="4">HAD superfamily hydrolase (TIGR01509 family)</fullName>
    </submittedName>
</protein>
<keyword evidence="2" id="KW-0479">Metal-binding</keyword>
<organism evidence="4 5">
    <name type="scientific">Armatimonas rosea</name>
    <dbReference type="NCBI Taxonomy" id="685828"/>
    <lineage>
        <taxon>Bacteria</taxon>
        <taxon>Bacillati</taxon>
        <taxon>Armatimonadota</taxon>
        <taxon>Armatimonadia</taxon>
        <taxon>Armatimonadales</taxon>
        <taxon>Armatimonadaceae</taxon>
        <taxon>Armatimonas</taxon>
    </lineage>
</organism>
<dbReference type="InterPro" id="IPR023198">
    <property type="entry name" value="PGP-like_dom2"/>
</dbReference>
<dbReference type="NCBIfam" id="TIGR01509">
    <property type="entry name" value="HAD-SF-IA-v3"/>
    <property type="match status" value="1"/>
</dbReference>
<dbReference type="CDD" id="cd16423">
    <property type="entry name" value="HAD_BPGM-like"/>
    <property type="match status" value="1"/>
</dbReference>
<evidence type="ECO:0000313" key="5">
    <source>
        <dbReference type="Proteomes" id="UP000520814"/>
    </source>
</evidence>
<name>A0A7W9STR5_ARMRO</name>
<gene>
    <name evidence="4" type="ORF">HNQ39_003869</name>
</gene>
<dbReference type="EMBL" id="JACHGW010000003">
    <property type="protein sequence ID" value="MBB6052059.1"/>
    <property type="molecule type" value="Genomic_DNA"/>
</dbReference>
<dbReference type="FunFam" id="3.40.50.1000:FF:000036">
    <property type="entry name" value="HAD family hydrolase"/>
    <property type="match status" value="1"/>
</dbReference>
<dbReference type="PANTHER" id="PTHR18901:SF38">
    <property type="entry name" value="PSEUDOURIDINE-5'-PHOSPHATASE"/>
    <property type="match status" value="1"/>
</dbReference>
<dbReference type="GO" id="GO:0016787">
    <property type="term" value="F:hydrolase activity"/>
    <property type="evidence" value="ECO:0007669"/>
    <property type="project" value="UniProtKB-KW"/>
</dbReference>
<evidence type="ECO:0000256" key="3">
    <source>
        <dbReference type="ARBA" id="ARBA00022801"/>
    </source>
</evidence>
<sequence>MRALIFDFDGTILDTETPEFLAWEKIYHQHDQILPRELWLSAIGVAPEEATFNPYTHLELLVGTPLDRERLRQRRRKIFYTALDTEPIRPGVADWLAQAGQQGLAIGLASSSPSVWVESHLERLGLRGHFSAIYTSDHVARAKPHPELYLKTAAHFGLAPSECIAIEDSYNGVTAAKAAGCYCIATPNPMTAAMDLSAADRVVGSLAELSLESVLY</sequence>
<dbReference type="AlphaFoldDB" id="A0A7W9STR5"/>
<dbReference type="PANTHER" id="PTHR18901">
    <property type="entry name" value="2-DEOXYGLUCOSE-6-PHOSPHATE PHOSPHATASE 2"/>
    <property type="match status" value="1"/>
</dbReference>
<comment type="caution">
    <text evidence="4">The sequence shown here is derived from an EMBL/GenBank/DDBJ whole genome shotgun (WGS) entry which is preliminary data.</text>
</comment>
<reference evidence="4 5" key="1">
    <citation type="submission" date="2020-08" db="EMBL/GenBank/DDBJ databases">
        <title>Genomic Encyclopedia of Type Strains, Phase IV (KMG-IV): sequencing the most valuable type-strain genomes for metagenomic binning, comparative biology and taxonomic classification.</title>
        <authorList>
            <person name="Goeker M."/>
        </authorList>
    </citation>
    <scope>NUCLEOTIDE SEQUENCE [LARGE SCALE GENOMIC DNA]</scope>
    <source>
        <strain evidence="4 5">DSM 23562</strain>
    </source>
</reference>
<dbReference type="SFLD" id="SFLDS00003">
    <property type="entry name" value="Haloacid_Dehalogenase"/>
    <property type="match status" value="1"/>
</dbReference>
<dbReference type="RefSeq" id="WP_184200276.1">
    <property type="nucleotide sequence ID" value="NZ_JACHGW010000003.1"/>
</dbReference>
<dbReference type="GO" id="GO:0046872">
    <property type="term" value="F:metal ion binding"/>
    <property type="evidence" value="ECO:0007669"/>
    <property type="project" value="UniProtKB-KW"/>
</dbReference>
<dbReference type="InterPro" id="IPR036412">
    <property type="entry name" value="HAD-like_sf"/>
</dbReference>
<dbReference type="SFLD" id="SFLDG01135">
    <property type="entry name" value="C1.5.6:_HAD__Beta-PGM__Phospha"/>
    <property type="match status" value="1"/>
</dbReference>
<dbReference type="InterPro" id="IPR006439">
    <property type="entry name" value="HAD-SF_hydro_IA"/>
</dbReference>
<dbReference type="InterPro" id="IPR023214">
    <property type="entry name" value="HAD_sf"/>
</dbReference>
<dbReference type="SUPFAM" id="SSF56784">
    <property type="entry name" value="HAD-like"/>
    <property type="match status" value="1"/>
</dbReference>
<keyword evidence="3 4" id="KW-0378">Hydrolase</keyword>
<comment type="similarity">
    <text evidence="1">Belongs to the HAD-like hydrolase superfamily. CbbY/CbbZ/Gph/YieH family.</text>
</comment>
<dbReference type="Gene3D" id="3.40.50.1000">
    <property type="entry name" value="HAD superfamily/HAD-like"/>
    <property type="match status" value="1"/>
</dbReference>
<dbReference type="SFLD" id="SFLDG01129">
    <property type="entry name" value="C1.5:_HAD__Beta-PGM__Phosphata"/>
    <property type="match status" value="1"/>
</dbReference>
<dbReference type="Pfam" id="PF00702">
    <property type="entry name" value="Hydrolase"/>
    <property type="match status" value="1"/>
</dbReference>
<keyword evidence="5" id="KW-1185">Reference proteome</keyword>
<evidence type="ECO:0000313" key="4">
    <source>
        <dbReference type="EMBL" id="MBB6052059.1"/>
    </source>
</evidence>
<dbReference type="Gene3D" id="1.10.150.240">
    <property type="entry name" value="Putative phosphatase, domain 2"/>
    <property type="match status" value="1"/>
</dbReference>
<accession>A0A7W9STR5</accession>
<dbReference type="Proteomes" id="UP000520814">
    <property type="component" value="Unassembled WGS sequence"/>
</dbReference>
<evidence type="ECO:0000256" key="2">
    <source>
        <dbReference type="ARBA" id="ARBA00022723"/>
    </source>
</evidence>
<evidence type="ECO:0000256" key="1">
    <source>
        <dbReference type="ARBA" id="ARBA00006171"/>
    </source>
</evidence>
<proteinExistence type="inferred from homology"/>